<feature type="transmembrane region" description="Helical" evidence="1">
    <location>
        <begin position="46"/>
        <end position="64"/>
    </location>
</feature>
<keyword evidence="1" id="KW-0472">Membrane</keyword>
<feature type="transmembrane region" description="Helical" evidence="1">
    <location>
        <begin position="281"/>
        <end position="298"/>
    </location>
</feature>
<keyword evidence="1" id="KW-0812">Transmembrane</keyword>
<reference evidence="3 4" key="1">
    <citation type="submission" date="2020-08" db="EMBL/GenBank/DDBJ databases">
        <title>Sequencing the genomes of 1000 actinobacteria strains.</title>
        <authorList>
            <person name="Klenk H.-P."/>
        </authorList>
    </citation>
    <scope>NUCLEOTIDE SEQUENCE [LARGE SCALE GENOMIC DNA]</scope>
    <source>
        <strain evidence="3 4">DSM 21065</strain>
    </source>
</reference>
<dbReference type="PANTHER" id="PTHR23028">
    <property type="entry name" value="ACETYLTRANSFERASE"/>
    <property type="match status" value="1"/>
</dbReference>
<dbReference type="EMBL" id="JACHBQ010000001">
    <property type="protein sequence ID" value="MBB5642817.1"/>
    <property type="molecule type" value="Genomic_DNA"/>
</dbReference>
<gene>
    <name evidence="3" type="ORF">BJ997_003365</name>
</gene>
<dbReference type="InterPro" id="IPR002656">
    <property type="entry name" value="Acyl_transf_3_dom"/>
</dbReference>
<feature type="transmembrane region" description="Helical" evidence="1">
    <location>
        <begin position="178"/>
        <end position="195"/>
    </location>
</feature>
<proteinExistence type="predicted"/>
<feature type="transmembrane region" description="Helical" evidence="1">
    <location>
        <begin position="304"/>
        <end position="326"/>
    </location>
</feature>
<feature type="transmembrane region" description="Helical" evidence="1">
    <location>
        <begin position="201"/>
        <end position="220"/>
    </location>
</feature>
<feature type="transmembrane region" description="Helical" evidence="1">
    <location>
        <begin position="252"/>
        <end position="269"/>
    </location>
</feature>
<organism evidence="3 4">
    <name type="scientific">Cryobacterium roopkundense</name>
    <dbReference type="NCBI Taxonomy" id="1001240"/>
    <lineage>
        <taxon>Bacteria</taxon>
        <taxon>Bacillati</taxon>
        <taxon>Actinomycetota</taxon>
        <taxon>Actinomycetes</taxon>
        <taxon>Micrococcales</taxon>
        <taxon>Microbacteriaceae</taxon>
        <taxon>Cryobacterium</taxon>
    </lineage>
</organism>
<keyword evidence="1" id="KW-1133">Transmembrane helix</keyword>
<evidence type="ECO:0000256" key="1">
    <source>
        <dbReference type="SAM" id="Phobius"/>
    </source>
</evidence>
<dbReference type="OrthoDB" id="9796461at2"/>
<dbReference type="GO" id="GO:0016020">
    <property type="term" value="C:membrane"/>
    <property type="evidence" value="ECO:0007669"/>
    <property type="project" value="TreeGrafter"/>
</dbReference>
<dbReference type="GO" id="GO:0016747">
    <property type="term" value="F:acyltransferase activity, transferring groups other than amino-acyl groups"/>
    <property type="evidence" value="ECO:0007669"/>
    <property type="project" value="InterPro"/>
</dbReference>
<dbReference type="GO" id="GO:0000271">
    <property type="term" value="P:polysaccharide biosynthetic process"/>
    <property type="evidence" value="ECO:0007669"/>
    <property type="project" value="TreeGrafter"/>
</dbReference>
<evidence type="ECO:0000259" key="2">
    <source>
        <dbReference type="Pfam" id="PF01757"/>
    </source>
</evidence>
<dbReference type="RefSeq" id="WP_052542451.1">
    <property type="nucleotide sequence ID" value="NZ_JACHBQ010000001.1"/>
</dbReference>
<dbReference type="Proteomes" id="UP000561726">
    <property type="component" value="Unassembled WGS sequence"/>
</dbReference>
<evidence type="ECO:0000313" key="4">
    <source>
        <dbReference type="Proteomes" id="UP000561726"/>
    </source>
</evidence>
<dbReference type="InterPro" id="IPR050879">
    <property type="entry name" value="Acyltransferase_3"/>
</dbReference>
<accession>A0A7W9E4M5</accession>
<name>A0A7W9E4M5_9MICO</name>
<feature type="transmembrane region" description="Helical" evidence="1">
    <location>
        <begin position="227"/>
        <end position="246"/>
    </location>
</feature>
<dbReference type="PANTHER" id="PTHR23028:SF53">
    <property type="entry name" value="ACYL_TRANSF_3 DOMAIN-CONTAINING PROTEIN"/>
    <property type="match status" value="1"/>
</dbReference>
<sequence length="357" mass="38872">MASIADAHQPRDNAFNLIRLVLATLVIVSHSWPISGFGQDPQLGDMKLGMFAVGGFFAISGFLITKSRMRTALWPYLWRRALRILPAYWVCLVFTGFVAAAIAGALNGGWSVQDGLHYVVSNADMRNGDLLVGDTLVGSPIDTIWNGSLWTLRYEIGCYVLVGLLLLSGFVRARRWPLLALFAAATAFAFIEGFRQDSGNLQNIALLVPFFLAGAVVFVYSDIVPLSGTLGVAASLLVVALCVLGVGRELAALPLAYAMIWVATVLPAVLRRLGSRNDYSYGVYVYAFPVQQLLVLAGATQFGIVFFIAASFLSTAPLAVASWWLIEKPAQTFKKGFRARPRVVGRRRPRLGTPGRR</sequence>
<feature type="transmembrane region" description="Helical" evidence="1">
    <location>
        <begin position="85"/>
        <end position="106"/>
    </location>
</feature>
<feature type="domain" description="Acyltransferase 3" evidence="2">
    <location>
        <begin position="13"/>
        <end position="316"/>
    </location>
</feature>
<evidence type="ECO:0000313" key="3">
    <source>
        <dbReference type="EMBL" id="MBB5642817.1"/>
    </source>
</evidence>
<feature type="transmembrane region" description="Helical" evidence="1">
    <location>
        <begin position="17"/>
        <end position="34"/>
    </location>
</feature>
<protein>
    <submittedName>
        <fullName evidence="3">Peptidoglycan/LPS O-acetylase OafA/YrhL</fullName>
    </submittedName>
</protein>
<comment type="caution">
    <text evidence="3">The sequence shown here is derived from an EMBL/GenBank/DDBJ whole genome shotgun (WGS) entry which is preliminary data.</text>
</comment>
<dbReference type="AlphaFoldDB" id="A0A7W9E4M5"/>
<feature type="transmembrane region" description="Helical" evidence="1">
    <location>
        <begin position="152"/>
        <end position="171"/>
    </location>
</feature>
<dbReference type="Pfam" id="PF01757">
    <property type="entry name" value="Acyl_transf_3"/>
    <property type="match status" value="1"/>
</dbReference>